<evidence type="ECO:0008006" key="8">
    <source>
        <dbReference type="Google" id="ProtNLM"/>
    </source>
</evidence>
<sequence>MTLHLRGIIPALVTPYDAEDRIDADVTRKVVEALVGQRIGGLYVGGTTGEGPMQTPSERTAFTALVAEQVAGRVPVVAHVGAADTATSLRLAADAARAGADAVSAVAPFYYQHGREQVRRHFFDIAEAAPVPFLPYHLDSAVTSGAGDTVGMFAELAAHQNVAGFKYTSRDVYELQQLVAVCGTDAVVYNGADEVCVHGLLAGAVGAIGSTYNVMAGLFVRLAEHVEQGDVAGAVRLQEQANEVIRAGAGYDNVAFARAVLRAQGFDVGQARRPLQQLGADDLAAIARIVAATPFL</sequence>
<comment type="caution">
    <text evidence="6">The sequence shown here is derived from an EMBL/GenBank/DDBJ whole genome shotgun (WGS) entry which is preliminary data.</text>
</comment>
<dbReference type="PIRSF" id="PIRSF001365">
    <property type="entry name" value="DHDPS"/>
    <property type="match status" value="1"/>
</dbReference>
<dbReference type="InterPro" id="IPR013785">
    <property type="entry name" value="Aldolase_TIM"/>
</dbReference>
<evidence type="ECO:0000313" key="6">
    <source>
        <dbReference type="EMBL" id="TDE08630.1"/>
    </source>
</evidence>
<keyword evidence="1 3" id="KW-0456">Lyase</keyword>
<dbReference type="PANTHER" id="PTHR42849:SF1">
    <property type="entry name" value="N-ACETYLNEURAMINATE LYASE"/>
    <property type="match status" value="1"/>
</dbReference>
<dbReference type="PRINTS" id="PR00146">
    <property type="entry name" value="DHPICSNTHASE"/>
</dbReference>
<feature type="active site" description="Schiff-base intermediate with substrate" evidence="4">
    <location>
        <position position="166"/>
    </location>
</feature>
<evidence type="ECO:0000256" key="4">
    <source>
        <dbReference type="PIRSR" id="PIRSR001365-1"/>
    </source>
</evidence>
<evidence type="ECO:0000256" key="3">
    <source>
        <dbReference type="PIRNR" id="PIRNR001365"/>
    </source>
</evidence>
<keyword evidence="7" id="KW-1185">Reference proteome</keyword>
<evidence type="ECO:0000313" key="7">
    <source>
        <dbReference type="Proteomes" id="UP000294739"/>
    </source>
</evidence>
<keyword evidence="2" id="KW-0704">Schiff base</keyword>
<dbReference type="SUPFAM" id="SSF51569">
    <property type="entry name" value="Aldolase"/>
    <property type="match status" value="1"/>
</dbReference>
<dbReference type="EMBL" id="SMKZ01000023">
    <property type="protein sequence ID" value="TDE08630.1"/>
    <property type="molecule type" value="Genomic_DNA"/>
</dbReference>
<evidence type="ECO:0000256" key="5">
    <source>
        <dbReference type="PIRSR" id="PIRSR001365-2"/>
    </source>
</evidence>
<dbReference type="InParanoid" id="A0A4R5D9M0"/>
<gene>
    <name evidence="6" type="ORF">E1269_17060</name>
</gene>
<dbReference type="Proteomes" id="UP000294739">
    <property type="component" value="Unassembled WGS sequence"/>
</dbReference>
<dbReference type="Pfam" id="PF00701">
    <property type="entry name" value="DHDPS"/>
    <property type="match status" value="1"/>
</dbReference>
<feature type="active site" description="Proton donor/acceptor" evidence="4">
    <location>
        <position position="136"/>
    </location>
</feature>
<reference evidence="6 7" key="1">
    <citation type="submission" date="2019-03" db="EMBL/GenBank/DDBJ databases">
        <title>Draft genome sequences of novel Actinobacteria.</title>
        <authorList>
            <person name="Sahin N."/>
            <person name="Ay H."/>
            <person name="Saygin H."/>
        </authorList>
    </citation>
    <scope>NUCLEOTIDE SEQUENCE [LARGE SCALE GENOMIC DNA]</scope>
    <source>
        <strain evidence="6 7">5K138</strain>
    </source>
</reference>
<dbReference type="SMART" id="SM01130">
    <property type="entry name" value="DHDPS"/>
    <property type="match status" value="1"/>
</dbReference>
<evidence type="ECO:0000256" key="1">
    <source>
        <dbReference type="ARBA" id="ARBA00023239"/>
    </source>
</evidence>
<proteinExistence type="inferred from homology"/>
<dbReference type="AlphaFoldDB" id="A0A4R5D9M0"/>
<dbReference type="GO" id="GO:0008747">
    <property type="term" value="F:N-acetylneuraminate lyase activity"/>
    <property type="evidence" value="ECO:0007669"/>
    <property type="project" value="TreeGrafter"/>
</dbReference>
<evidence type="ECO:0000256" key="2">
    <source>
        <dbReference type="ARBA" id="ARBA00023270"/>
    </source>
</evidence>
<name>A0A4R5D9M0_9ACTN</name>
<feature type="binding site" evidence="5">
    <location>
        <position position="208"/>
    </location>
    <ligand>
        <name>pyruvate</name>
        <dbReference type="ChEBI" id="CHEBI:15361"/>
    </ligand>
</feature>
<dbReference type="OrthoDB" id="9778880at2"/>
<dbReference type="GO" id="GO:0005829">
    <property type="term" value="C:cytosol"/>
    <property type="evidence" value="ECO:0007669"/>
    <property type="project" value="TreeGrafter"/>
</dbReference>
<dbReference type="GO" id="GO:0019262">
    <property type="term" value="P:N-acetylneuraminate catabolic process"/>
    <property type="evidence" value="ECO:0007669"/>
    <property type="project" value="TreeGrafter"/>
</dbReference>
<dbReference type="RefSeq" id="WP_131896645.1">
    <property type="nucleotide sequence ID" value="NZ_SMKZ01000023.1"/>
</dbReference>
<accession>A0A4R5D9M0</accession>
<dbReference type="PROSITE" id="PS00665">
    <property type="entry name" value="DHDPS_1"/>
    <property type="match status" value="1"/>
</dbReference>
<comment type="similarity">
    <text evidence="3">Belongs to the DapA family.</text>
</comment>
<dbReference type="Gene3D" id="3.20.20.70">
    <property type="entry name" value="Aldolase class I"/>
    <property type="match status" value="1"/>
</dbReference>
<feature type="binding site" evidence="5">
    <location>
        <position position="48"/>
    </location>
    <ligand>
        <name>pyruvate</name>
        <dbReference type="ChEBI" id="CHEBI:15361"/>
    </ligand>
</feature>
<organism evidence="6 7">
    <name type="scientific">Jiangella asiatica</name>
    <dbReference type="NCBI Taxonomy" id="2530372"/>
    <lineage>
        <taxon>Bacteria</taxon>
        <taxon>Bacillati</taxon>
        <taxon>Actinomycetota</taxon>
        <taxon>Actinomycetes</taxon>
        <taxon>Jiangellales</taxon>
        <taxon>Jiangellaceae</taxon>
        <taxon>Jiangella</taxon>
    </lineage>
</organism>
<dbReference type="InterPro" id="IPR020624">
    <property type="entry name" value="Schiff_base-form_aldolases_CS"/>
</dbReference>
<dbReference type="PANTHER" id="PTHR42849">
    <property type="entry name" value="N-ACETYLNEURAMINATE LYASE"/>
    <property type="match status" value="1"/>
</dbReference>
<protein>
    <recommendedName>
        <fullName evidence="8">N-acetylneuraminate lyase</fullName>
    </recommendedName>
</protein>
<dbReference type="InterPro" id="IPR002220">
    <property type="entry name" value="DapA-like"/>
</dbReference>